<name>A0A934M2K4_9CLOT</name>
<dbReference type="AlphaFoldDB" id="A0A934M2K4"/>
<dbReference type="Pfam" id="PF13786">
    <property type="entry name" value="DUF4179"/>
    <property type="match status" value="1"/>
</dbReference>
<dbReference type="Gene3D" id="3.30.565.40">
    <property type="entry name" value="Fervidobacterium nodosum Rt17-B1 like"/>
    <property type="match status" value="1"/>
</dbReference>
<evidence type="ECO:0000313" key="5">
    <source>
        <dbReference type="Proteomes" id="UP000622687"/>
    </source>
</evidence>
<gene>
    <name evidence="4" type="ORF">I6U51_17715</name>
</gene>
<dbReference type="InterPro" id="IPR037126">
    <property type="entry name" value="PdaC/RsiV-like_sf"/>
</dbReference>
<evidence type="ECO:0000259" key="2">
    <source>
        <dbReference type="Pfam" id="PF11738"/>
    </source>
</evidence>
<proteinExistence type="predicted"/>
<keyword evidence="1" id="KW-0812">Transmembrane</keyword>
<reference evidence="4" key="1">
    <citation type="submission" date="2020-12" db="EMBL/GenBank/DDBJ databases">
        <title>Clostridium thailandense sp. nov., a novel acetogenic bacterium isolated from peat land soil in Thailand.</title>
        <authorList>
            <person name="Chaikitkaew S."/>
            <person name="Birkeland N.K."/>
        </authorList>
    </citation>
    <scope>NUCLEOTIDE SEQUENCE</scope>
    <source>
        <strain evidence="4">DSM 17425</strain>
    </source>
</reference>
<feature type="transmembrane region" description="Helical" evidence="1">
    <location>
        <begin position="47"/>
        <end position="65"/>
    </location>
</feature>
<dbReference type="EMBL" id="JAEEGB010000026">
    <property type="protein sequence ID" value="MBI6874514.1"/>
    <property type="molecule type" value="Genomic_DNA"/>
</dbReference>
<feature type="domain" description="DUF3298" evidence="2">
    <location>
        <begin position="202"/>
        <end position="286"/>
    </location>
</feature>
<sequence>MKSKSLHQLKKNYEEIPIPEELDFLVRKTLKDNGVYSTKRKGIFKRLGTVAASVAVFVIILTVGVNSSPAFAATLSKTPIVGSIVKVLTFKEYAVNEDKHKANIKTPSIQGLKNKELENSLNEKYITENKKLYEDFMADMEDLKKKGDGHLGVDSGYVVKTDTDKLLSVGRYVVNTVGSSSTTFKYDTIDKKKEVLITLPSLFKDNRYVEVISENIKKQMREQVQSDSNKVYWIANGGGGKNMEIFDKISENQNFYINAEGKLVISFNKYEVAPGYMGVVEFVIPTEVISDILVGNEYIK</sequence>
<dbReference type="InterPro" id="IPR021729">
    <property type="entry name" value="DUF3298"/>
</dbReference>
<dbReference type="RefSeq" id="WP_211143886.1">
    <property type="nucleotide sequence ID" value="NZ_JAEEGB010000026.1"/>
</dbReference>
<dbReference type="Proteomes" id="UP000622687">
    <property type="component" value="Unassembled WGS sequence"/>
</dbReference>
<evidence type="ECO:0000256" key="1">
    <source>
        <dbReference type="SAM" id="Phobius"/>
    </source>
</evidence>
<evidence type="ECO:0000313" key="4">
    <source>
        <dbReference type="EMBL" id="MBI6874514.1"/>
    </source>
</evidence>
<protein>
    <submittedName>
        <fullName evidence="4">DUF3298 domain-containing protein</fullName>
    </submittedName>
</protein>
<comment type="caution">
    <text evidence="4">The sequence shown here is derived from an EMBL/GenBank/DDBJ whole genome shotgun (WGS) entry which is preliminary data.</text>
</comment>
<dbReference type="Pfam" id="PF11738">
    <property type="entry name" value="DUF3298"/>
    <property type="match status" value="1"/>
</dbReference>
<keyword evidence="1" id="KW-0472">Membrane</keyword>
<keyword evidence="5" id="KW-1185">Reference proteome</keyword>
<keyword evidence="1" id="KW-1133">Transmembrane helix</keyword>
<dbReference type="InterPro" id="IPR025436">
    <property type="entry name" value="DUF4179"/>
</dbReference>
<evidence type="ECO:0000259" key="3">
    <source>
        <dbReference type="Pfam" id="PF13786"/>
    </source>
</evidence>
<feature type="domain" description="DUF4179" evidence="3">
    <location>
        <begin position="48"/>
        <end position="102"/>
    </location>
</feature>
<dbReference type="Gene3D" id="3.90.640.20">
    <property type="entry name" value="Heat-shock cognate protein, ATPase"/>
    <property type="match status" value="1"/>
</dbReference>
<accession>A0A934M2K4</accession>
<organism evidence="4 5">
    <name type="scientific">Clostridium aciditolerans</name>
    <dbReference type="NCBI Taxonomy" id="339861"/>
    <lineage>
        <taxon>Bacteria</taxon>
        <taxon>Bacillati</taxon>
        <taxon>Bacillota</taxon>
        <taxon>Clostridia</taxon>
        <taxon>Eubacteriales</taxon>
        <taxon>Clostridiaceae</taxon>
        <taxon>Clostridium</taxon>
    </lineage>
</organism>